<protein>
    <submittedName>
        <fullName evidence="2">Uncharacterized protein</fullName>
    </submittedName>
</protein>
<organism evidence="2 3">
    <name type="scientific">Sphingomonas kyungheensis</name>
    <dbReference type="NCBI Taxonomy" id="1069987"/>
    <lineage>
        <taxon>Bacteria</taxon>
        <taxon>Pseudomonadati</taxon>
        <taxon>Pseudomonadota</taxon>
        <taxon>Alphaproteobacteria</taxon>
        <taxon>Sphingomonadales</taxon>
        <taxon>Sphingomonadaceae</taxon>
        <taxon>Sphingomonas</taxon>
    </lineage>
</organism>
<feature type="transmembrane region" description="Helical" evidence="1">
    <location>
        <begin position="6"/>
        <end position="29"/>
    </location>
</feature>
<accession>A0ABU8GZY5</accession>
<dbReference type="Proteomes" id="UP001367771">
    <property type="component" value="Unassembled WGS sequence"/>
</dbReference>
<dbReference type="EMBL" id="JBBBDM010000002">
    <property type="protein sequence ID" value="MEI5686415.1"/>
    <property type="molecule type" value="Genomic_DNA"/>
</dbReference>
<reference evidence="2 3" key="1">
    <citation type="journal article" date="2013" name="Int. J. Syst. Evol. Microbiol.">
        <title>Sphingomonas kyungheensis sp. nov., a bacterium with ginsenoside-converting activity isolated from soil of a ginseng field.</title>
        <authorList>
            <person name="Son H.M."/>
            <person name="Yang J.E."/>
            <person name="Park Y."/>
            <person name="Han C.K."/>
            <person name="Kim S.G."/>
            <person name="Kook M."/>
            <person name="Yi T.H."/>
        </authorList>
    </citation>
    <scope>NUCLEOTIDE SEQUENCE [LARGE SCALE GENOMIC DNA]</scope>
    <source>
        <strain evidence="2 3">LMG 26582</strain>
    </source>
</reference>
<proteinExistence type="predicted"/>
<name>A0ABU8GZY5_9SPHN</name>
<keyword evidence="1" id="KW-1133">Transmembrane helix</keyword>
<dbReference type="RefSeq" id="WP_271300308.1">
    <property type="nucleotide sequence ID" value="NZ_JBBBDM010000002.1"/>
</dbReference>
<evidence type="ECO:0000313" key="3">
    <source>
        <dbReference type="Proteomes" id="UP001367771"/>
    </source>
</evidence>
<keyword evidence="1" id="KW-0812">Transmembrane</keyword>
<keyword evidence="1" id="KW-0472">Membrane</keyword>
<comment type="caution">
    <text evidence="2">The sequence shown here is derived from an EMBL/GenBank/DDBJ whole genome shotgun (WGS) entry which is preliminary data.</text>
</comment>
<evidence type="ECO:0000256" key="1">
    <source>
        <dbReference type="SAM" id="Phobius"/>
    </source>
</evidence>
<keyword evidence="3" id="KW-1185">Reference proteome</keyword>
<evidence type="ECO:0000313" key="2">
    <source>
        <dbReference type="EMBL" id="MEI5686415.1"/>
    </source>
</evidence>
<sequence length="46" mass="4884">MRITKGQIGLAAVILLAPGGFVLGAALLADRYRKRRTAEADTEIVS</sequence>
<gene>
    <name evidence="2" type="ORF">V8201_04905</name>
</gene>